<dbReference type="PANTHER" id="PTHR22953">
    <property type="entry name" value="ACID PHOSPHATASE RELATED"/>
    <property type="match status" value="1"/>
</dbReference>
<dbReference type="EMBL" id="JACMSC010000017">
    <property type="protein sequence ID" value="KAG6479806.1"/>
    <property type="molecule type" value="Genomic_DNA"/>
</dbReference>
<comment type="caution">
    <text evidence="9">The sequence shown here is derived from an EMBL/GenBank/DDBJ whole genome shotgun (WGS) entry which is preliminary data.</text>
</comment>
<evidence type="ECO:0000259" key="6">
    <source>
        <dbReference type="Pfam" id="PF00149"/>
    </source>
</evidence>
<dbReference type="InterPro" id="IPR004843">
    <property type="entry name" value="Calcineurin-like_PHP"/>
</dbReference>
<dbReference type="Gene3D" id="2.60.40.380">
    <property type="entry name" value="Purple acid phosphatase-like, N-terminal"/>
    <property type="match status" value="1"/>
</dbReference>
<keyword evidence="3 5" id="KW-0378">Hydrolase</keyword>
<name>A0A8J5F630_ZINOF</name>
<dbReference type="Pfam" id="PF14008">
    <property type="entry name" value="Metallophos_C"/>
    <property type="match status" value="1"/>
</dbReference>
<evidence type="ECO:0000313" key="10">
    <source>
        <dbReference type="Proteomes" id="UP000734854"/>
    </source>
</evidence>
<dbReference type="Gene3D" id="3.60.21.10">
    <property type="match status" value="1"/>
</dbReference>
<dbReference type="InterPro" id="IPR039331">
    <property type="entry name" value="PAPs-like"/>
</dbReference>
<evidence type="ECO:0000259" key="8">
    <source>
        <dbReference type="Pfam" id="PF16656"/>
    </source>
</evidence>
<dbReference type="Pfam" id="PF16656">
    <property type="entry name" value="Pur_ac_phosph_N"/>
    <property type="match status" value="1"/>
</dbReference>
<comment type="similarity">
    <text evidence="1 5">Belongs to the metallophosphoesterase superfamily. Purple acid phosphatase family.</text>
</comment>
<organism evidence="9 10">
    <name type="scientific">Zingiber officinale</name>
    <name type="common">Ginger</name>
    <name type="synonym">Amomum zingiber</name>
    <dbReference type="NCBI Taxonomy" id="94328"/>
    <lineage>
        <taxon>Eukaryota</taxon>
        <taxon>Viridiplantae</taxon>
        <taxon>Streptophyta</taxon>
        <taxon>Embryophyta</taxon>
        <taxon>Tracheophyta</taxon>
        <taxon>Spermatophyta</taxon>
        <taxon>Magnoliopsida</taxon>
        <taxon>Liliopsida</taxon>
        <taxon>Zingiberales</taxon>
        <taxon>Zingiberaceae</taxon>
        <taxon>Zingiber</taxon>
    </lineage>
</organism>
<sequence>MASPPSSLLVAIVACSLLACAVAYIRPPPSRPLYVPHANSIDYLLPEQVHISLVGADRMRIKWTTEDDGPSVVEYGSQYSLKATGSSDDYSYLLFYRSPHIHDVVIGPLSPSTVYDYRLGMNSARNFSFKTPPNSLPFKFAVVGDLGQTVSSGSTLDHLAAADYDVLLLPGDLSYAGVEQPLWDSFGRLVEPLASSRPWMVTQGEYETERIPLIHPKKFVAYNMRWRMPYDADPATSSGSNLFYSFDVAGGAIHVIMLGSYADYDTGSPQQSWLAADLARMEQQRPQWVVAVMHAPWYNTNDAHHLEFEEMRVALEAMLYEARVDVVFSGHVHAYERFERVFNGSSDLCGPVHITIGDGGNVEGLVTDFLLPHPAISLFREASFGHGRFEVANATHALWTWHRNDDDVAVAADQVWITSLASDLNCQRKRFSKLTIFSHKEDLGSIDIVVTCEKEDIFQFGLILLEIVTGKLPGSNTQLDYLRAKVNTGGGPLEEDTVMILCTMAAFEAKA</sequence>
<accession>A0A8J5F630</accession>
<dbReference type="InterPro" id="IPR029052">
    <property type="entry name" value="Metallo-depent_PP-like"/>
</dbReference>
<feature type="domain" description="Purple acid phosphatase C-terminal" evidence="7">
    <location>
        <begin position="350"/>
        <end position="407"/>
    </location>
</feature>
<protein>
    <recommendedName>
        <fullName evidence="5">Purple acid phosphatase</fullName>
        <ecNumber evidence="5">3.1.3.2</ecNumber>
    </recommendedName>
</protein>
<dbReference type="Pfam" id="PF00149">
    <property type="entry name" value="Metallophos"/>
    <property type="match status" value="1"/>
</dbReference>
<feature type="signal peptide" evidence="5">
    <location>
        <begin position="1"/>
        <end position="23"/>
    </location>
</feature>
<dbReference type="SUPFAM" id="SSF49363">
    <property type="entry name" value="Purple acid phosphatase, N-terminal domain"/>
    <property type="match status" value="1"/>
</dbReference>
<dbReference type="PANTHER" id="PTHR22953:SF153">
    <property type="entry name" value="PURPLE ACID PHOSPHATASE"/>
    <property type="match status" value="1"/>
</dbReference>
<dbReference type="CDD" id="cd00839">
    <property type="entry name" value="MPP_PAPs"/>
    <property type="match status" value="1"/>
</dbReference>
<comment type="catalytic activity">
    <reaction evidence="5">
        <text>a phosphate monoester + H2O = an alcohol + phosphate</text>
        <dbReference type="Rhea" id="RHEA:15017"/>
        <dbReference type="ChEBI" id="CHEBI:15377"/>
        <dbReference type="ChEBI" id="CHEBI:30879"/>
        <dbReference type="ChEBI" id="CHEBI:43474"/>
        <dbReference type="ChEBI" id="CHEBI:67140"/>
        <dbReference type="EC" id="3.1.3.2"/>
    </reaction>
</comment>
<dbReference type="InterPro" id="IPR025733">
    <property type="entry name" value="PAPs_C"/>
</dbReference>
<feature type="domain" description="Calcineurin-like phosphoesterase" evidence="6">
    <location>
        <begin position="138"/>
        <end position="335"/>
    </location>
</feature>
<evidence type="ECO:0000259" key="7">
    <source>
        <dbReference type="Pfam" id="PF14008"/>
    </source>
</evidence>
<dbReference type="Proteomes" id="UP000734854">
    <property type="component" value="Unassembled WGS sequence"/>
</dbReference>
<evidence type="ECO:0000256" key="3">
    <source>
        <dbReference type="ARBA" id="ARBA00022801"/>
    </source>
</evidence>
<proteinExistence type="inferred from homology"/>
<keyword evidence="10" id="KW-1185">Reference proteome</keyword>
<feature type="chain" id="PRO_5035341278" description="Purple acid phosphatase" evidence="5">
    <location>
        <begin position="24"/>
        <end position="511"/>
    </location>
</feature>
<reference evidence="9 10" key="1">
    <citation type="submission" date="2020-08" db="EMBL/GenBank/DDBJ databases">
        <title>Plant Genome Project.</title>
        <authorList>
            <person name="Zhang R.-G."/>
        </authorList>
    </citation>
    <scope>NUCLEOTIDE SEQUENCE [LARGE SCALE GENOMIC DNA]</scope>
    <source>
        <tissue evidence="9">Rhizome</tissue>
    </source>
</reference>
<dbReference type="GO" id="GO:0003993">
    <property type="term" value="F:acid phosphatase activity"/>
    <property type="evidence" value="ECO:0007669"/>
    <property type="project" value="UniProtKB-EC"/>
</dbReference>
<evidence type="ECO:0000256" key="1">
    <source>
        <dbReference type="ARBA" id="ARBA00008723"/>
    </source>
</evidence>
<feature type="domain" description="Purple acid phosphatase N-terminal" evidence="8">
    <location>
        <begin position="46"/>
        <end position="131"/>
    </location>
</feature>
<dbReference type="InterPro" id="IPR008963">
    <property type="entry name" value="Purple_acid_Pase-like_N"/>
</dbReference>
<dbReference type="EC" id="3.1.3.2" evidence="5"/>
<dbReference type="AlphaFoldDB" id="A0A8J5F630"/>
<keyword evidence="2 5" id="KW-0732">Signal</keyword>
<dbReference type="SUPFAM" id="SSF56300">
    <property type="entry name" value="Metallo-dependent phosphatases"/>
    <property type="match status" value="1"/>
</dbReference>
<keyword evidence="4" id="KW-0325">Glycoprotein</keyword>
<evidence type="ECO:0000256" key="2">
    <source>
        <dbReference type="ARBA" id="ARBA00022729"/>
    </source>
</evidence>
<dbReference type="InterPro" id="IPR015914">
    <property type="entry name" value="PAPs_N"/>
</dbReference>
<dbReference type="GO" id="GO:0046872">
    <property type="term" value="F:metal ion binding"/>
    <property type="evidence" value="ECO:0007669"/>
    <property type="project" value="InterPro"/>
</dbReference>
<gene>
    <name evidence="9" type="ORF">ZIOFF_063280</name>
</gene>
<evidence type="ECO:0000256" key="5">
    <source>
        <dbReference type="RuleBase" id="RU361203"/>
    </source>
</evidence>
<dbReference type="InterPro" id="IPR041792">
    <property type="entry name" value="MPP_PAP"/>
</dbReference>
<evidence type="ECO:0000313" key="9">
    <source>
        <dbReference type="EMBL" id="KAG6479806.1"/>
    </source>
</evidence>
<evidence type="ECO:0000256" key="4">
    <source>
        <dbReference type="ARBA" id="ARBA00023180"/>
    </source>
</evidence>